<gene>
    <name evidence="2" type="ORF">EFBL_0588</name>
</gene>
<protein>
    <submittedName>
        <fullName evidence="2">Fe-S assembly SUF system protein</fullName>
    </submittedName>
</protein>
<dbReference type="PANTHER" id="PTHR42831:SF1">
    <property type="entry name" value="FE-S PROTEIN MATURATION AUXILIARY FACTOR YITW"/>
    <property type="match status" value="1"/>
</dbReference>
<accession>A0A292YKR9</accession>
<proteinExistence type="predicted"/>
<dbReference type="Gene3D" id="3.30.300.130">
    <property type="entry name" value="Fe-S cluster assembly (FSCA)"/>
    <property type="match status" value="1"/>
</dbReference>
<dbReference type="Pfam" id="PF01883">
    <property type="entry name" value="FeS_assembly_P"/>
    <property type="match status" value="1"/>
</dbReference>
<feature type="domain" description="MIP18 family-like" evidence="1">
    <location>
        <begin position="5"/>
        <end position="76"/>
    </location>
</feature>
<keyword evidence="3" id="KW-1185">Reference proteome</keyword>
<organism evidence="2 3">
    <name type="scientific">Effusibacillus lacus</name>
    <dbReference type="NCBI Taxonomy" id="1348429"/>
    <lineage>
        <taxon>Bacteria</taxon>
        <taxon>Bacillati</taxon>
        <taxon>Bacillota</taxon>
        <taxon>Bacilli</taxon>
        <taxon>Bacillales</taxon>
        <taxon>Alicyclobacillaceae</taxon>
        <taxon>Effusibacillus</taxon>
    </lineage>
</organism>
<evidence type="ECO:0000259" key="1">
    <source>
        <dbReference type="Pfam" id="PF01883"/>
    </source>
</evidence>
<dbReference type="InterPro" id="IPR034904">
    <property type="entry name" value="FSCA_dom_sf"/>
</dbReference>
<dbReference type="Proteomes" id="UP000217785">
    <property type="component" value="Unassembled WGS sequence"/>
</dbReference>
<dbReference type="OrthoDB" id="9805360at2"/>
<dbReference type="AlphaFoldDB" id="A0A292YKR9"/>
<dbReference type="EMBL" id="BDUF01000011">
    <property type="protein sequence ID" value="GAX88974.1"/>
    <property type="molecule type" value="Genomic_DNA"/>
</dbReference>
<evidence type="ECO:0000313" key="2">
    <source>
        <dbReference type="EMBL" id="GAX88974.1"/>
    </source>
</evidence>
<name>A0A292YKR9_9BACL</name>
<reference evidence="3" key="1">
    <citation type="submission" date="2017-07" db="EMBL/GenBank/DDBJ databases">
        <title>Draft genome sequence of Effusibacillus lacus strain skLN1.</title>
        <authorList>
            <person name="Watanabe M."/>
            <person name="Kojima H."/>
            <person name="Fukui M."/>
        </authorList>
    </citation>
    <scope>NUCLEOTIDE SEQUENCE [LARGE SCALE GENOMIC DNA]</scope>
    <source>
        <strain evidence="3">skLN1</strain>
    </source>
</reference>
<dbReference type="SUPFAM" id="SSF117916">
    <property type="entry name" value="Fe-S cluster assembly (FSCA) domain-like"/>
    <property type="match status" value="1"/>
</dbReference>
<comment type="caution">
    <text evidence="2">The sequence shown here is derived from an EMBL/GenBank/DDBJ whole genome shotgun (WGS) entry which is preliminary data.</text>
</comment>
<dbReference type="InterPro" id="IPR002744">
    <property type="entry name" value="MIP18-like"/>
</dbReference>
<dbReference type="InterPro" id="IPR052339">
    <property type="entry name" value="Fe-S_Maturation_MIP18"/>
</dbReference>
<evidence type="ECO:0000313" key="3">
    <source>
        <dbReference type="Proteomes" id="UP000217785"/>
    </source>
</evidence>
<dbReference type="RefSeq" id="WP_096180668.1">
    <property type="nucleotide sequence ID" value="NZ_BDUF01000011.1"/>
</dbReference>
<sequence length="98" mass="10966">MTIQEEVQERLREVIDPELGINVVDLGLIYKVEVNGEDVEITMTLTTMGCPLHDQMARAVRFAAERVSGVKNVNVQVVWSPPWNPSMMSDAAKAALRR</sequence>
<dbReference type="PANTHER" id="PTHR42831">
    <property type="entry name" value="FE-S PROTEIN MATURATION AUXILIARY FACTOR YITW"/>
    <property type="match status" value="1"/>
</dbReference>